<keyword evidence="5" id="KW-0663">Pyridoxal phosphate</keyword>
<organism evidence="10 11">
    <name type="scientific">Brevibacillus invocatus</name>
    <dbReference type="NCBI Taxonomy" id="173959"/>
    <lineage>
        <taxon>Bacteria</taxon>
        <taxon>Bacillati</taxon>
        <taxon>Bacillota</taxon>
        <taxon>Bacilli</taxon>
        <taxon>Bacillales</taxon>
        <taxon>Paenibacillaceae</taxon>
        <taxon>Brevibacillus</taxon>
    </lineage>
</organism>
<evidence type="ECO:0000256" key="3">
    <source>
        <dbReference type="ARBA" id="ARBA00022576"/>
    </source>
</evidence>
<dbReference type="InterPro" id="IPR000524">
    <property type="entry name" value="Tscrpt_reg_HTH_GntR"/>
</dbReference>
<dbReference type="SUPFAM" id="SSF46785">
    <property type="entry name" value="Winged helix' DNA-binding domain"/>
    <property type="match status" value="1"/>
</dbReference>
<dbReference type="EMBL" id="RHHR01000014">
    <property type="protein sequence ID" value="RNB74601.1"/>
    <property type="molecule type" value="Genomic_DNA"/>
</dbReference>
<accession>A0A3M8CGG0</accession>
<evidence type="ECO:0000313" key="11">
    <source>
        <dbReference type="Proteomes" id="UP000282028"/>
    </source>
</evidence>
<comment type="similarity">
    <text evidence="2">In the C-terminal section; belongs to the class-I pyridoxal-phosphate-dependent aminotransferase family.</text>
</comment>
<evidence type="ECO:0000256" key="7">
    <source>
        <dbReference type="ARBA" id="ARBA00023125"/>
    </source>
</evidence>
<protein>
    <submittedName>
        <fullName evidence="10">PLP-dependent aminotransferase family protein</fullName>
    </submittedName>
</protein>
<dbReference type="OrthoDB" id="9802601at2"/>
<dbReference type="InterPro" id="IPR015421">
    <property type="entry name" value="PyrdxlP-dep_Trfase_major"/>
</dbReference>
<feature type="domain" description="HTH gntR-type" evidence="9">
    <location>
        <begin position="11"/>
        <end position="79"/>
    </location>
</feature>
<dbReference type="GO" id="GO:0003700">
    <property type="term" value="F:DNA-binding transcription factor activity"/>
    <property type="evidence" value="ECO:0007669"/>
    <property type="project" value="InterPro"/>
</dbReference>
<evidence type="ECO:0000256" key="6">
    <source>
        <dbReference type="ARBA" id="ARBA00023015"/>
    </source>
</evidence>
<keyword evidence="3 10" id="KW-0032">Aminotransferase</keyword>
<dbReference type="CDD" id="cd00609">
    <property type="entry name" value="AAT_like"/>
    <property type="match status" value="1"/>
</dbReference>
<name>A0A3M8CGG0_9BACL</name>
<dbReference type="InterPro" id="IPR051446">
    <property type="entry name" value="HTH_trans_reg/aminotransferase"/>
</dbReference>
<evidence type="ECO:0000256" key="4">
    <source>
        <dbReference type="ARBA" id="ARBA00022679"/>
    </source>
</evidence>
<dbReference type="Proteomes" id="UP000282028">
    <property type="component" value="Unassembled WGS sequence"/>
</dbReference>
<dbReference type="Pfam" id="PF00392">
    <property type="entry name" value="GntR"/>
    <property type="match status" value="1"/>
</dbReference>
<keyword evidence="7" id="KW-0238">DNA-binding</keyword>
<evidence type="ECO:0000256" key="1">
    <source>
        <dbReference type="ARBA" id="ARBA00001933"/>
    </source>
</evidence>
<dbReference type="PROSITE" id="PS50949">
    <property type="entry name" value="HTH_GNTR"/>
    <property type="match status" value="1"/>
</dbReference>
<dbReference type="Pfam" id="PF00155">
    <property type="entry name" value="Aminotran_1_2"/>
    <property type="match status" value="1"/>
</dbReference>
<dbReference type="PANTHER" id="PTHR46577">
    <property type="entry name" value="HTH-TYPE TRANSCRIPTIONAL REGULATORY PROTEIN GABR"/>
    <property type="match status" value="1"/>
</dbReference>
<dbReference type="InterPro" id="IPR015424">
    <property type="entry name" value="PyrdxlP-dep_Trfase"/>
</dbReference>
<dbReference type="GO" id="GO:0008483">
    <property type="term" value="F:transaminase activity"/>
    <property type="evidence" value="ECO:0007669"/>
    <property type="project" value="UniProtKB-KW"/>
</dbReference>
<dbReference type="PRINTS" id="PR00035">
    <property type="entry name" value="HTHGNTR"/>
</dbReference>
<evidence type="ECO:0000256" key="8">
    <source>
        <dbReference type="ARBA" id="ARBA00023163"/>
    </source>
</evidence>
<dbReference type="InterPro" id="IPR004839">
    <property type="entry name" value="Aminotransferase_I/II_large"/>
</dbReference>
<dbReference type="GO" id="GO:0030170">
    <property type="term" value="F:pyridoxal phosphate binding"/>
    <property type="evidence" value="ECO:0007669"/>
    <property type="project" value="InterPro"/>
</dbReference>
<dbReference type="RefSeq" id="WP_122908886.1">
    <property type="nucleotide sequence ID" value="NZ_CBCSBE010000006.1"/>
</dbReference>
<dbReference type="Gene3D" id="3.40.640.10">
    <property type="entry name" value="Type I PLP-dependent aspartate aminotransferase-like (Major domain)"/>
    <property type="match status" value="1"/>
</dbReference>
<dbReference type="GO" id="GO:0003677">
    <property type="term" value="F:DNA binding"/>
    <property type="evidence" value="ECO:0007669"/>
    <property type="project" value="UniProtKB-KW"/>
</dbReference>
<sequence length="472" mass="53287">MEWKPEKEGQEPVYKQIAKWLEQQIIEGALPPGVSLPAERVLAKRFGVNRGTVSAAYEDLRATGLLQSWQGSGTWVSRHLWGVQQVPNWHNYTNGGAFLPANPLVQRIREAVFDPSVINLAKAELAPSLIPSLPNRLYESYLELGYAHPKGNPDLREDLAVHLLEQYGIAASPEEILITSGAQQGLHLISQCLLSPGAAIAMEGPSYFYSLPLFISAGLRLYRLPMDREGIVPEEIRSLHQKHRIRMVFVNPTYQNPTGIVMSQTRRRQVLDICKELRIPLVEDDAYYALTLQDNRKPPKPMKAIDTSGMVLYVNSMSKTIAPGLRIGWLVGPRSVIERLADAKQQMDFGTSSVSQQMAREFLEKSRYETQMQKLAASLLQQRETMLEAMQKEMSGLAEWNLPEGSYHFWCRLHRPLDERELLDVSIRAGVVFTPGGVYGAEPGWLRLTYSWETKDAIREGIRRLAQVILSM</sequence>
<comment type="caution">
    <text evidence="10">The sequence shown here is derived from an EMBL/GenBank/DDBJ whole genome shotgun (WGS) entry which is preliminary data.</text>
</comment>
<dbReference type="SMART" id="SM00345">
    <property type="entry name" value="HTH_GNTR"/>
    <property type="match status" value="1"/>
</dbReference>
<dbReference type="CDD" id="cd07377">
    <property type="entry name" value="WHTH_GntR"/>
    <property type="match status" value="1"/>
</dbReference>
<evidence type="ECO:0000256" key="2">
    <source>
        <dbReference type="ARBA" id="ARBA00005384"/>
    </source>
</evidence>
<dbReference type="Gene3D" id="1.10.10.10">
    <property type="entry name" value="Winged helix-like DNA-binding domain superfamily/Winged helix DNA-binding domain"/>
    <property type="match status" value="1"/>
</dbReference>
<evidence type="ECO:0000256" key="5">
    <source>
        <dbReference type="ARBA" id="ARBA00022898"/>
    </source>
</evidence>
<dbReference type="AlphaFoldDB" id="A0A3M8CGG0"/>
<dbReference type="SUPFAM" id="SSF53383">
    <property type="entry name" value="PLP-dependent transferases"/>
    <property type="match status" value="1"/>
</dbReference>
<dbReference type="Gene3D" id="3.90.1150.10">
    <property type="entry name" value="Aspartate Aminotransferase, domain 1"/>
    <property type="match status" value="1"/>
</dbReference>
<keyword evidence="4 10" id="KW-0808">Transferase</keyword>
<evidence type="ECO:0000313" key="10">
    <source>
        <dbReference type="EMBL" id="RNB74601.1"/>
    </source>
</evidence>
<proteinExistence type="inferred from homology"/>
<keyword evidence="11" id="KW-1185">Reference proteome</keyword>
<gene>
    <name evidence="10" type="ORF">EDM52_10120</name>
</gene>
<comment type="cofactor">
    <cofactor evidence="1">
        <name>pyridoxal 5'-phosphate</name>
        <dbReference type="ChEBI" id="CHEBI:597326"/>
    </cofactor>
</comment>
<dbReference type="PANTHER" id="PTHR46577:SF2">
    <property type="entry name" value="TRANSCRIPTIONAL REGULATORY PROTEIN"/>
    <property type="match status" value="1"/>
</dbReference>
<dbReference type="InterPro" id="IPR015422">
    <property type="entry name" value="PyrdxlP-dep_Trfase_small"/>
</dbReference>
<evidence type="ECO:0000259" key="9">
    <source>
        <dbReference type="PROSITE" id="PS50949"/>
    </source>
</evidence>
<reference evidence="10 11" key="1">
    <citation type="submission" date="2018-10" db="EMBL/GenBank/DDBJ databases">
        <title>Phylogenomics of Brevibacillus.</title>
        <authorList>
            <person name="Dunlap C."/>
        </authorList>
    </citation>
    <scope>NUCLEOTIDE SEQUENCE [LARGE SCALE GENOMIC DNA]</scope>
    <source>
        <strain evidence="10 11">JCM 12215</strain>
    </source>
</reference>
<keyword evidence="6" id="KW-0805">Transcription regulation</keyword>
<dbReference type="InterPro" id="IPR036390">
    <property type="entry name" value="WH_DNA-bd_sf"/>
</dbReference>
<dbReference type="InterPro" id="IPR036388">
    <property type="entry name" value="WH-like_DNA-bd_sf"/>
</dbReference>
<dbReference type="FunFam" id="3.40.640.10:FF:000023">
    <property type="entry name" value="Transcriptional regulator, GntR family"/>
    <property type="match status" value="1"/>
</dbReference>
<keyword evidence="8" id="KW-0804">Transcription</keyword>